<sequence length="437" mass="48940">MDLYGLGQPIIGTPLMTYAYHPTDAQIDFIYDLIQHYKDHGGSLELDHEAVMTLSSHHFENYLDMVISIHHVFQATTGLSPEEKAGEIQVLRHWLECFQAQAATNSPDNAAHFVKMDPLLHEARRSGPPGWFYDKGRLQDQFESYDRNFVSQFEVTDPSQQLRIFDEQGNATGDLSFTVRIVPGYILRTELQAMAFKNEAATARAISQLRQASPEDAYNVTSVIAAECVARFTSSQSPLYNSVILHRHPRPGLYMGACVQTAFLSASAEKTSRQSDDAPNNLATLMFENPAYVQRGLPEDMFRHLMAKKASDDYKNHALMLPMIKQVVAMGFPLLKLASACLVNTWLGFDSDEDGLRDSAIFLLDAALRAPKLSTPNRDALLGLWYIKTAPVSELLALPLKDEARVFLHEMTRSSEFLQGIKNKKLRDQVIGSDLGL</sequence>
<reference evidence="1 2" key="1">
    <citation type="journal article" date="2011" name="PLoS Pathog.">
        <title>Dynamic evolution of pathogenicity revealed by sequencing and comparative genomics of 19 Pseudomonas syringae isolates.</title>
        <authorList>
            <person name="Baltrus D.A."/>
            <person name="Nishimura M.T."/>
            <person name="Romanchuk A."/>
            <person name="Chang J.H."/>
            <person name="Mukhtar M.S."/>
            <person name="Cherkis K."/>
            <person name="Roach J."/>
            <person name="Grant S.R."/>
            <person name="Jones C.D."/>
            <person name="Dangl J.L."/>
        </authorList>
    </citation>
    <scope>NUCLEOTIDE SEQUENCE [LARGE SCALE GENOMIC DNA]</scope>
    <source>
        <strain evidence="1 2">M301315</strain>
    </source>
</reference>
<organism evidence="1 2">
    <name type="scientific">Pseudomonas amygdali pv. lachrymans str. M301315</name>
    <dbReference type="NCBI Taxonomy" id="629260"/>
    <lineage>
        <taxon>Bacteria</taxon>
        <taxon>Pseudomonadati</taxon>
        <taxon>Pseudomonadota</taxon>
        <taxon>Gammaproteobacteria</taxon>
        <taxon>Pseudomonadales</taxon>
        <taxon>Pseudomonadaceae</taxon>
        <taxon>Pseudomonas</taxon>
        <taxon>Pseudomonas amygdali</taxon>
    </lineage>
</organism>
<dbReference type="Proteomes" id="UP000006426">
    <property type="component" value="Plasmid pmppla107"/>
</dbReference>
<dbReference type="EMBL" id="CP031226">
    <property type="protein sequence ID" value="AXH59843.1"/>
    <property type="molecule type" value="Genomic_DNA"/>
</dbReference>
<dbReference type="AlphaFoldDB" id="A0AAD0V9I2"/>
<evidence type="ECO:0000313" key="2">
    <source>
        <dbReference type="Proteomes" id="UP000006426"/>
    </source>
</evidence>
<evidence type="ECO:0000313" key="1">
    <source>
        <dbReference type="EMBL" id="AXH59843.1"/>
    </source>
</evidence>
<keyword evidence="1" id="KW-0614">Plasmid</keyword>
<geneLocation type="plasmid" evidence="2">
    <name>pmppla107</name>
</geneLocation>
<accession>A0AAD0V9I2</accession>
<gene>
    <name evidence="1" type="ORF">PLA107_031970</name>
</gene>
<name>A0AAD0V9I2_PSEAV</name>
<proteinExistence type="predicted"/>
<protein>
    <submittedName>
        <fullName evidence="1">Uncharacterized protein</fullName>
    </submittedName>
</protein>